<dbReference type="GO" id="GO:0020037">
    <property type="term" value="F:heme binding"/>
    <property type="evidence" value="ECO:0007669"/>
    <property type="project" value="InterPro"/>
</dbReference>
<dbReference type="InterPro" id="IPR013427">
    <property type="entry name" value="Haem-bd_dom_put"/>
</dbReference>
<dbReference type="PANTHER" id="PTHR33546">
    <property type="entry name" value="LARGE, MULTIFUNCTIONAL SECRETED PROTEIN-RELATED"/>
    <property type="match status" value="1"/>
</dbReference>
<feature type="domain" description="Cytochrome c" evidence="4">
    <location>
        <begin position="370"/>
        <end position="508"/>
    </location>
</feature>
<keyword evidence="2" id="KW-0479">Metal-binding</keyword>
<keyword evidence="1" id="KW-0349">Heme</keyword>
<organism evidence="5">
    <name type="scientific">marine metagenome</name>
    <dbReference type="NCBI Taxonomy" id="408172"/>
    <lineage>
        <taxon>unclassified sequences</taxon>
        <taxon>metagenomes</taxon>
        <taxon>ecological metagenomes</taxon>
    </lineage>
</organism>
<dbReference type="GO" id="GO:0046872">
    <property type="term" value="F:metal ion binding"/>
    <property type="evidence" value="ECO:0007669"/>
    <property type="project" value="UniProtKB-KW"/>
</dbReference>
<evidence type="ECO:0000256" key="2">
    <source>
        <dbReference type="ARBA" id="ARBA00022723"/>
    </source>
</evidence>
<evidence type="ECO:0000256" key="1">
    <source>
        <dbReference type="ARBA" id="ARBA00022617"/>
    </source>
</evidence>
<name>A0A381VCA2_9ZZZZ</name>
<proteinExistence type="predicted"/>
<dbReference type="SUPFAM" id="SSF46626">
    <property type="entry name" value="Cytochrome c"/>
    <property type="match status" value="1"/>
</dbReference>
<dbReference type="AlphaFoldDB" id="A0A381VCA2"/>
<dbReference type="PANTHER" id="PTHR33546:SF1">
    <property type="entry name" value="LARGE, MULTIFUNCTIONAL SECRETED PROTEIN"/>
    <property type="match status" value="1"/>
</dbReference>
<gene>
    <name evidence="5" type="ORF">METZ01_LOCUS89857</name>
</gene>
<dbReference type="Pfam" id="PF00034">
    <property type="entry name" value="Cytochrom_C"/>
    <property type="match status" value="1"/>
</dbReference>
<keyword evidence="3" id="KW-0408">Iron</keyword>
<dbReference type="Gene3D" id="1.10.760.10">
    <property type="entry name" value="Cytochrome c-like domain"/>
    <property type="match status" value="1"/>
</dbReference>
<reference evidence="5" key="1">
    <citation type="submission" date="2018-05" db="EMBL/GenBank/DDBJ databases">
        <authorList>
            <person name="Lanie J.A."/>
            <person name="Ng W.-L."/>
            <person name="Kazmierczak K.M."/>
            <person name="Andrzejewski T.M."/>
            <person name="Davidsen T.M."/>
            <person name="Wayne K.J."/>
            <person name="Tettelin H."/>
            <person name="Glass J.I."/>
            <person name="Rusch D."/>
            <person name="Podicherti R."/>
            <person name="Tsui H.-C.T."/>
            <person name="Winkler M.E."/>
        </authorList>
    </citation>
    <scope>NUCLEOTIDE SEQUENCE</scope>
</reference>
<feature type="non-terminal residue" evidence="5">
    <location>
        <position position="1"/>
    </location>
</feature>
<dbReference type="NCBIfam" id="TIGR02603">
    <property type="entry name" value="CxxCH_TIGR02603"/>
    <property type="match status" value="1"/>
</dbReference>
<dbReference type="InterPro" id="IPR009056">
    <property type="entry name" value="Cyt_c-like_dom"/>
</dbReference>
<dbReference type="GO" id="GO:0009055">
    <property type="term" value="F:electron transfer activity"/>
    <property type="evidence" value="ECO:0007669"/>
    <property type="project" value="InterPro"/>
</dbReference>
<accession>A0A381VCA2</accession>
<dbReference type="InterPro" id="IPR036909">
    <property type="entry name" value="Cyt_c-like_dom_sf"/>
</dbReference>
<evidence type="ECO:0000259" key="4">
    <source>
        <dbReference type="PROSITE" id="PS51007"/>
    </source>
</evidence>
<evidence type="ECO:0000313" key="5">
    <source>
        <dbReference type="EMBL" id="SVA37003.1"/>
    </source>
</evidence>
<sequence>WGKIHAVHLKPVGSSYTATKETFITGSPLPVTDAIIHPNDGAMYFTIGGRRVQSGLYRVTYVDKESTAAVKHKPNVNELARLRHRLEQFHGRQHSDALNEAWSHLDHPDRLVRWAALTAVQHQPLAQWKDRALNETNPNQRVAALLGLCKVTAADPANGKPNAPVDKQLAAAVYEQLAEIKWDKLDHTGKLTLVRTYQIALVRFGDPNASAVKKIIAQLEPRFPAPTFEQNWLLCETLAYLQAPSTAAKGIKLLQEAATQEEQIEYGRSLRMLKVGWTTELRMAYFNWFLKAANYRGGRSFSKFIEFIRRDAVASLSAAEKTVLKDLLAKKPVVKSPFEIMAAAMIGRKYVKQWELKELSQAATTHLKNRNFDRGRKMFAAGGCFACHRFANEGGMTGPDLTGAGGRYSPHDLLDQVINPSKEINEQFVPVTVKMKNGDIVTGVVVNMNGDRVSVNTDMFDPNQQANINRNQVESIEPSKVSPMPPGLLNLMQKDEVMDLVAYILSGGNRNHPAFKKEKGEELKAEGK</sequence>
<dbReference type="EMBL" id="UINC01008213">
    <property type="protein sequence ID" value="SVA37003.1"/>
    <property type="molecule type" value="Genomic_DNA"/>
</dbReference>
<evidence type="ECO:0000256" key="3">
    <source>
        <dbReference type="ARBA" id="ARBA00023004"/>
    </source>
</evidence>
<protein>
    <recommendedName>
        <fullName evidence="4">Cytochrome c domain-containing protein</fullName>
    </recommendedName>
</protein>
<dbReference type="PROSITE" id="PS51007">
    <property type="entry name" value="CYTC"/>
    <property type="match status" value="1"/>
</dbReference>